<proteinExistence type="predicted"/>
<dbReference type="PANTHER" id="PTHR46801:SF2">
    <property type="entry name" value="LIPOPOLYSACCHARIDE-BINDING PROTEIN"/>
    <property type="match status" value="1"/>
</dbReference>
<dbReference type="Proteomes" id="UP001642409">
    <property type="component" value="Unassembled WGS sequence"/>
</dbReference>
<comment type="caution">
    <text evidence="1">The sequence shown here is derived from an EMBL/GenBank/DDBJ whole genome shotgun (WGS) entry which is preliminary data.</text>
</comment>
<dbReference type="InterPro" id="IPR017943">
    <property type="entry name" value="Bactericidal_perm-incr_a/b_dom"/>
</dbReference>
<accession>A0AA86QU57</accession>
<protein>
    <submittedName>
        <fullName evidence="1">BPI-like protein</fullName>
    </submittedName>
    <submittedName>
        <fullName evidence="2">BPI-like_protein</fullName>
    </submittedName>
</protein>
<dbReference type="GO" id="GO:0008289">
    <property type="term" value="F:lipid binding"/>
    <property type="evidence" value="ECO:0007669"/>
    <property type="project" value="InterPro"/>
</dbReference>
<dbReference type="AlphaFoldDB" id="A0AA86QU57"/>
<dbReference type="Gene3D" id="3.15.10.10">
    <property type="entry name" value="Bactericidal permeability-increasing protein, domain 1"/>
    <property type="match status" value="1"/>
</dbReference>
<evidence type="ECO:0000313" key="1">
    <source>
        <dbReference type="EMBL" id="CAI9966104.1"/>
    </source>
</evidence>
<evidence type="ECO:0000313" key="2">
    <source>
        <dbReference type="EMBL" id="CAL6009375.1"/>
    </source>
</evidence>
<dbReference type="EMBL" id="CAXDID020000059">
    <property type="protein sequence ID" value="CAL6009375.1"/>
    <property type="molecule type" value="Genomic_DNA"/>
</dbReference>
<organism evidence="1">
    <name type="scientific">Hexamita inflata</name>
    <dbReference type="NCBI Taxonomy" id="28002"/>
    <lineage>
        <taxon>Eukaryota</taxon>
        <taxon>Metamonada</taxon>
        <taxon>Diplomonadida</taxon>
        <taxon>Hexamitidae</taxon>
        <taxon>Hexamitinae</taxon>
        <taxon>Hexamita</taxon>
    </lineage>
</organism>
<dbReference type="PANTHER" id="PTHR46801">
    <property type="entry name" value="OS06G0309200 PROTEIN"/>
    <property type="match status" value="1"/>
</dbReference>
<sequence>MLNLVVISLAVECRTLQFPRNLYQNDSAFSVIFTQAGFNKFALKYLTNNDKIIGRKLPDQIFKINLGPTSIDLQLTDMFISDFQVTKAYIIMDGDSRLVMNIVNASAAISLQWRFQQSSYPYIHDQGSGKISIKEVSFHLTMSTKCTYDDCPNRVVSDVSNVQIEIGIINIQLSGGESWIYQSMIDIVIGAVKDSLVATIQDFIKETLIYELNSIFIYYRPTMNYESYPDVVKDERQVTGWYVGKGFGAMMYSGYLYNQNNYSDEYVSVGMIEPMVMNRFNHDMQVYLHAAGFNNLYYIFHKYYDSYSTAGFKVLSAPYVEFYNQQALLTIDLLFNEQKYIVKYTGQPKATFKDKQNCFYFTLQKYDIYPSNEELNDQVLSFLNEQMKSTCYQMMNTPFFDVSTLPHVFVQEENALRFLGNLG</sequence>
<dbReference type="EMBL" id="CATOUU010000998">
    <property type="protein sequence ID" value="CAI9966104.1"/>
    <property type="molecule type" value="Genomic_DNA"/>
</dbReference>
<gene>
    <name evidence="2" type="ORF">HINF_LOCUS21571</name>
    <name evidence="1" type="ORF">HINF_LOCUS53749</name>
</gene>
<dbReference type="InterPro" id="IPR045897">
    <property type="entry name" value="BPI/LBP_pln"/>
</dbReference>
<reference evidence="1" key="1">
    <citation type="submission" date="2023-06" db="EMBL/GenBank/DDBJ databases">
        <authorList>
            <person name="Kurt Z."/>
        </authorList>
    </citation>
    <scope>NUCLEOTIDE SEQUENCE</scope>
</reference>
<evidence type="ECO:0000313" key="3">
    <source>
        <dbReference type="Proteomes" id="UP001642409"/>
    </source>
</evidence>
<dbReference type="SUPFAM" id="SSF55394">
    <property type="entry name" value="Bactericidal permeability-increasing protein, BPI"/>
    <property type="match status" value="1"/>
</dbReference>
<reference evidence="2 3" key="2">
    <citation type="submission" date="2024-07" db="EMBL/GenBank/DDBJ databases">
        <authorList>
            <person name="Akdeniz Z."/>
        </authorList>
    </citation>
    <scope>NUCLEOTIDE SEQUENCE [LARGE SCALE GENOMIC DNA]</scope>
</reference>
<name>A0AA86QU57_9EUKA</name>
<keyword evidence="3" id="KW-1185">Reference proteome</keyword>